<evidence type="ECO:0000313" key="10">
    <source>
        <dbReference type="EMBL" id="AKA36165.1"/>
    </source>
</evidence>
<keyword evidence="11" id="KW-1185">Reference proteome</keyword>
<dbReference type="InterPro" id="IPR011990">
    <property type="entry name" value="TPR-like_helical_dom_sf"/>
</dbReference>
<comment type="catalytic activity">
    <reaction evidence="1">
        <text>ATP + protein L-histidine = ADP + protein N-phospho-L-histidine.</text>
        <dbReference type="EC" id="2.7.13.3"/>
    </reaction>
</comment>
<dbReference type="SUPFAM" id="SSF48452">
    <property type="entry name" value="TPR-like"/>
    <property type="match status" value="2"/>
</dbReference>
<dbReference type="InterPro" id="IPR003661">
    <property type="entry name" value="HisK_dim/P_dom"/>
</dbReference>
<reference evidence="10 11" key="1">
    <citation type="submission" date="2015-03" db="EMBL/GenBank/DDBJ databases">
        <title>Complete genome sequence of Muricauda lutaonensis CC-HSB-11T, isolated from a coastal hot spring.</title>
        <authorList>
            <person name="Kim K.M."/>
        </authorList>
    </citation>
    <scope>NUCLEOTIDE SEQUENCE [LARGE SCALE GENOMIC DNA]</scope>
    <source>
        <strain evidence="10 11">CC-HSB-11</strain>
    </source>
</reference>
<dbReference type="SUPFAM" id="SSF55874">
    <property type="entry name" value="ATPase domain of HSP90 chaperone/DNA topoisomerase II/histidine kinase"/>
    <property type="match status" value="1"/>
</dbReference>
<evidence type="ECO:0000256" key="5">
    <source>
        <dbReference type="ARBA" id="ARBA00022777"/>
    </source>
</evidence>
<dbReference type="Pfam" id="PF02518">
    <property type="entry name" value="HATPase_c"/>
    <property type="match status" value="1"/>
</dbReference>
<feature type="repeat" description="TPR" evidence="7">
    <location>
        <begin position="102"/>
        <end position="135"/>
    </location>
</feature>
<feature type="repeat" description="TPR" evidence="7">
    <location>
        <begin position="182"/>
        <end position="215"/>
    </location>
</feature>
<dbReference type="EC" id="2.7.13.3" evidence="2"/>
<dbReference type="InterPro" id="IPR050736">
    <property type="entry name" value="Sensor_HK_Regulatory"/>
</dbReference>
<evidence type="ECO:0000256" key="8">
    <source>
        <dbReference type="SAM" id="Phobius"/>
    </source>
</evidence>
<dbReference type="PRINTS" id="PR00344">
    <property type="entry name" value="BCTRLSENSOR"/>
</dbReference>
<dbReference type="PANTHER" id="PTHR43711">
    <property type="entry name" value="TWO-COMPONENT HISTIDINE KINASE"/>
    <property type="match status" value="1"/>
</dbReference>
<dbReference type="CDD" id="cd00082">
    <property type="entry name" value="HisKA"/>
    <property type="match status" value="1"/>
</dbReference>
<evidence type="ECO:0000259" key="9">
    <source>
        <dbReference type="PROSITE" id="PS50109"/>
    </source>
</evidence>
<sequence>MTSNLFIKRLSFNIGGLTLLLFLIAGSPFNKVHAQKSVRDSLLHEVESLNISKQSSKKDTTYINLVNSLASRYRYYKSDSLLLLSKKALKLSEEKNYVKGKIIALLSMGAYYSDQGNCKKAIAHIKNALEVAKSNKNNELTIKAQNNLAGEYAYMGDNAKALNLYLLTIELAEKEEDLAMLSILNENIANLYAAQNDYDSALEFYEKVKDLNEQVGKPIPSAETMSNVASVYADIEKFDYAMFNINQSISIFEKHEILDWLAYAYEVKGKIYLKQKKYKWALYWYDHSQLLHQNLDDERAKIDLYNGIAQAHLGMDNDDVAKEYAVQAFDIATNIKSLEGQKDCAKTLYEIHKKLGDYDEALGYHEIYQQLSNDLSRRDNKKSLAMLKVKLDYEKQKQSLIDENKRSLARQRNYTILAIIIFLILLSITFLVYRNQEIQKKLNIELYNKTASLEERESELKAINATKDKLFSIIGHDLRGPIGALQSLLDLFANGDLTKDEFLTQMPKLKSDVDSISFTLNNLLSWGQTQMNGAVTKPKRISLNSIVEENINLLSKLAVKKSIRLINELPENVYAWADKNQIDIVVRNLISNALKFTPENGLINIKAVERKNNWEITVRDTGVGMDPETQDKIFCDNTNFTTYGTNNEKGTGLGLSLCKEMVQKNKGEIWVESYLRKGSCFYFTVPKADKKYRKAS</sequence>
<dbReference type="GO" id="GO:0000155">
    <property type="term" value="F:phosphorelay sensor kinase activity"/>
    <property type="evidence" value="ECO:0007669"/>
    <property type="project" value="InterPro"/>
</dbReference>
<dbReference type="AlphaFoldDB" id="A0A0D5YVA9"/>
<dbReference type="InterPro" id="IPR003594">
    <property type="entry name" value="HATPase_dom"/>
</dbReference>
<dbReference type="PROSITE" id="PS50005">
    <property type="entry name" value="TPR"/>
    <property type="match status" value="2"/>
</dbReference>
<keyword evidence="5 10" id="KW-0418">Kinase</keyword>
<evidence type="ECO:0000256" key="3">
    <source>
        <dbReference type="ARBA" id="ARBA00022553"/>
    </source>
</evidence>
<dbReference type="EMBL" id="CP011071">
    <property type="protein sequence ID" value="AKA36165.1"/>
    <property type="molecule type" value="Genomic_DNA"/>
</dbReference>
<dbReference type="Gene3D" id="3.30.565.10">
    <property type="entry name" value="Histidine kinase-like ATPase, C-terminal domain"/>
    <property type="match status" value="1"/>
</dbReference>
<dbReference type="SMART" id="SM00387">
    <property type="entry name" value="HATPase_c"/>
    <property type="match status" value="1"/>
</dbReference>
<organism evidence="10 11">
    <name type="scientific">Flagellimonas lutaonensis</name>
    <dbReference type="NCBI Taxonomy" id="516051"/>
    <lineage>
        <taxon>Bacteria</taxon>
        <taxon>Pseudomonadati</taxon>
        <taxon>Bacteroidota</taxon>
        <taxon>Flavobacteriia</taxon>
        <taxon>Flavobacteriales</taxon>
        <taxon>Flavobacteriaceae</taxon>
        <taxon>Flagellimonas</taxon>
    </lineage>
</organism>
<evidence type="ECO:0000256" key="7">
    <source>
        <dbReference type="PROSITE-ProRule" id="PRU00339"/>
    </source>
</evidence>
<gene>
    <name evidence="10" type="ORF">VC82_2603</name>
</gene>
<feature type="transmembrane region" description="Helical" evidence="8">
    <location>
        <begin position="414"/>
        <end position="433"/>
    </location>
</feature>
<keyword evidence="8" id="KW-0812">Transmembrane</keyword>
<dbReference type="PROSITE" id="PS50109">
    <property type="entry name" value="HIS_KIN"/>
    <property type="match status" value="1"/>
</dbReference>
<dbReference type="PATRIC" id="fig|516051.4.peg.2670"/>
<accession>A0A0D5YVA9</accession>
<dbReference type="Pfam" id="PF13424">
    <property type="entry name" value="TPR_12"/>
    <property type="match status" value="1"/>
</dbReference>
<keyword evidence="8" id="KW-0472">Membrane</keyword>
<keyword evidence="4" id="KW-0808">Transferase</keyword>
<dbReference type="RefSeq" id="WP_045802738.1">
    <property type="nucleotide sequence ID" value="NZ_CP011071.1"/>
</dbReference>
<dbReference type="SUPFAM" id="SSF47384">
    <property type="entry name" value="Homodimeric domain of signal transducing histidine kinase"/>
    <property type="match status" value="1"/>
</dbReference>
<dbReference type="Gene3D" id="1.25.40.10">
    <property type="entry name" value="Tetratricopeptide repeat domain"/>
    <property type="match status" value="2"/>
</dbReference>
<dbReference type="STRING" id="516051.VC82_2603"/>
<evidence type="ECO:0000256" key="2">
    <source>
        <dbReference type="ARBA" id="ARBA00012438"/>
    </source>
</evidence>
<keyword evidence="6" id="KW-0902">Two-component regulatory system</keyword>
<dbReference type="CDD" id="cd00075">
    <property type="entry name" value="HATPase"/>
    <property type="match status" value="1"/>
</dbReference>
<dbReference type="OrthoDB" id="9810447at2"/>
<dbReference type="Pfam" id="PF13176">
    <property type="entry name" value="TPR_7"/>
    <property type="match status" value="1"/>
</dbReference>
<keyword evidence="3" id="KW-0597">Phosphoprotein</keyword>
<keyword evidence="7" id="KW-0802">TPR repeat</keyword>
<dbReference type="KEGG" id="mlt:VC82_2603"/>
<dbReference type="InterPro" id="IPR036890">
    <property type="entry name" value="HATPase_C_sf"/>
</dbReference>
<dbReference type="PANTHER" id="PTHR43711:SF31">
    <property type="entry name" value="HISTIDINE KINASE"/>
    <property type="match status" value="1"/>
</dbReference>
<dbReference type="InterPro" id="IPR019734">
    <property type="entry name" value="TPR_rpt"/>
</dbReference>
<evidence type="ECO:0000256" key="6">
    <source>
        <dbReference type="ARBA" id="ARBA00023012"/>
    </source>
</evidence>
<protein>
    <recommendedName>
        <fullName evidence="2">histidine kinase</fullName>
        <ecNumber evidence="2">2.7.13.3</ecNumber>
    </recommendedName>
</protein>
<dbReference type="InterPro" id="IPR004358">
    <property type="entry name" value="Sig_transdc_His_kin-like_C"/>
</dbReference>
<evidence type="ECO:0000256" key="4">
    <source>
        <dbReference type="ARBA" id="ARBA00022679"/>
    </source>
</evidence>
<dbReference type="HOGENOM" id="CLU_000445_114_67_10"/>
<dbReference type="SMART" id="SM00028">
    <property type="entry name" value="TPR"/>
    <property type="match status" value="6"/>
</dbReference>
<feature type="domain" description="Histidine kinase" evidence="9">
    <location>
        <begin position="473"/>
        <end position="689"/>
    </location>
</feature>
<evidence type="ECO:0000313" key="11">
    <source>
        <dbReference type="Proteomes" id="UP000032726"/>
    </source>
</evidence>
<dbReference type="Gene3D" id="1.10.287.130">
    <property type="match status" value="1"/>
</dbReference>
<dbReference type="InterPro" id="IPR036097">
    <property type="entry name" value="HisK_dim/P_sf"/>
</dbReference>
<keyword evidence="8" id="KW-1133">Transmembrane helix</keyword>
<dbReference type="FunFam" id="3.30.565.10:FF:000006">
    <property type="entry name" value="Sensor histidine kinase WalK"/>
    <property type="match status" value="1"/>
</dbReference>
<dbReference type="InterPro" id="IPR005467">
    <property type="entry name" value="His_kinase_dom"/>
</dbReference>
<name>A0A0D5YVA9_9FLAO</name>
<evidence type="ECO:0000256" key="1">
    <source>
        <dbReference type="ARBA" id="ARBA00000085"/>
    </source>
</evidence>
<proteinExistence type="predicted"/>
<dbReference type="Proteomes" id="UP000032726">
    <property type="component" value="Chromosome"/>
</dbReference>